<dbReference type="Proteomes" id="UP000248925">
    <property type="component" value="Unassembled WGS sequence"/>
</dbReference>
<dbReference type="PROSITE" id="PS51387">
    <property type="entry name" value="FAD_PCMH"/>
    <property type="match status" value="1"/>
</dbReference>
<name>A0A2W4CYS7_9HYPH</name>
<dbReference type="EMBL" id="PCDP01000001">
    <property type="protein sequence ID" value="PZM17259.1"/>
    <property type="molecule type" value="Genomic_DNA"/>
</dbReference>
<proteinExistence type="inferred from homology"/>
<keyword evidence="5" id="KW-0560">Oxidoreductase</keyword>
<reference evidence="7 8" key="1">
    <citation type="journal article" date="2018" name="Sci. Rep.">
        <title>Rhizobium tumorigenes sp. nov., a novel plant tumorigenic bacterium isolated from cane gall tumors on thornless blackberry.</title>
        <authorList>
            <person name="Kuzmanovi N."/>
            <person name="Smalla K."/>
            <person name="Gronow S."/>
            <person name="PuBawska J."/>
        </authorList>
    </citation>
    <scope>NUCLEOTIDE SEQUENCE [LARGE SCALE GENOMIC DNA]</scope>
    <source>
        <strain evidence="7 8">CCBAU 85046</strain>
    </source>
</reference>
<evidence type="ECO:0000313" key="8">
    <source>
        <dbReference type="Proteomes" id="UP000248925"/>
    </source>
</evidence>
<gene>
    <name evidence="7" type="ORF">CPY51_03270</name>
</gene>
<evidence type="ECO:0000259" key="6">
    <source>
        <dbReference type="PROSITE" id="PS51387"/>
    </source>
</evidence>
<evidence type="ECO:0000256" key="1">
    <source>
        <dbReference type="ARBA" id="ARBA00001974"/>
    </source>
</evidence>
<evidence type="ECO:0000313" key="7">
    <source>
        <dbReference type="EMBL" id="PZM17259.1"/>
    </source>
</evidence>
<evidence type="ECO:0000256" key="5">
    <source>
        <dbReference type="ARBA" id="ARBA00023002"/>
    </source>
</evidence>
<protein>
    <submittedName>
        <fullName evidence="7">Fad linked oxidase</fullName>
    </submittedName>
</protein>
<keyword evidence="8" id="KW-1185">Reference proteome</keyword>
<organism evidence="7 8">
    <name type="scientific">Rhizobium tubonense</name>
    <dbReference type="NCBI Taxonomy" id="484088"/>
    <lineage>
        <taxon>Bacteria</taxon>
        <taxon>Pseudomonadati</taxon>
        <taxon>Pseudomonadota</taxon>
        <taxon>Alphaproteobacteria</taxon>
        <taxon>Hyphomicrobiales</taxon>
        <taxon>Rhizobiaceae</taxon>
        <taxon>Rhizobium/Agrobacterium group</taxon>
        <taxon>Rhizobium</taxon>
    </lineage>
</organism>
<dbReference type="InterPro" id="IPR012951">
    <property type="entry name" value="BBE"/>
</dbReference>
<dbReference type="InterPro" id="IPR050416">
    <property type="entry name" value="FAD-linked_Oxidoreductase"/>
</dbReference>
<dbReference type="Gene3D" id="3.40.462.20">
    <property type="match status" value="1"/>
</dbReference>
<dbReference type="AlphaFoldDB" id="A0A2W4CYS7"/>
<keyword evidence="3" id="KW-0285">Flavoprotein</keyword>
<dbReference type="Gene3D" id="3.30.465.10">
    <property type="match status" value="1"/>
</dbReference>
<dbReference type="PANTHER" id="PTHR42973:SF39">
    <property type="entry name" value="FAD-BINDING PCMH-TYPE DOMAIN-CONTAINING PROTEIN"/>
    <property type="match status" value="1"/>
</dbReference>
<evidence type="ECO:0000256" key="3">
    <source>
        <dbReference type="ARBA" id="ARBA00022630"/>
    </source>
</evidence>
<keyword evidence="4" id="KW-0274">FAD</keyword>
<dbReference type="Gene3D" id="3.30.43.10">
    <property type="entry name" value="Uridine Diphospho-n-acetylenolpyruvylglucosamine Reductase, domain 2"/>
    <property type="match status" value="1"/>
</dbReference>
<dbReference type="PANTHER" id="PTHR42973">
    <property type="entry name" value="BINDING OXIDOREDUCTASE, PUTATIVE (AFU_ORTHOLOGUE AFUA_1G17690)-RELATED"/>
    <property type="match status" value="1"/>
</dbReference>
<dbReference type="GO" id="GO:0016491">
    <property type="term" value="F:oxidoreductase activity"/>
    <property type="evidence" value="ECO:0007669"/>
    <property type="project" value="UniProtKB-KW"/>
</dbReference>
<comment type="caution">
    <text evidence="7">The sequence shown here is derived from an EMBL/GenBank/DDBJ whole genome shotgun (WGS) entry which is preliminary data.</text>
</comment>
<dbReference type="InterPro" id="IPR016169">
    <property type="entry name" value="FAD-bd_PCMH_sub2"/>
</dbReference>
<dbReference type="InterPro" id="IPR016167">
    <property type="entry name" value="FAD-bd_PCMH_sub1"/>
</dbReference>
<dbReference type="SUPFAM" id="SSF56176">
    <property type="entry name" value="FAD-binding/transporter-associated domain-like"/>
    <property type="match status" value="1"/>
</dbReference>
<feature type="domain" description="FAD-binding PCMH-type" evidence="6">
    <location>
        <begin position="32"/>
        <end position="203"/>
    </location>
</feature>
<comment type="similarity">
    <text evidence="2">Belongs to the oxygen-dependent FAD-linked oxidoreductase family.</text>
</comment>
<dbReference type="PROSITE" id="PS00862">
    <property type="entry name" value="OX2_COVAL_FAD"/>
    <property type="match status" value="1"/>
</dbReference>
<sequence>MTHEALRNQLRGELLEPGTPAYDAARIVWNGMIDRRPALIARCRNAADVVASVNHARTQDLVIAVRSGGHNVAGYAVCDRGLMIDLSLMNAVGISPARDRAFVEGGATWGDVDAATTPFGRATPGGLISTTGVAGLSLSGGIGWLRGTRGLSCDNIIAADVVTANGRLIRASESENADLLWALKGGGGNFGIVVNFEFRLHPIAEEMMFCAPAYPEERANDIIPKWRDYMASAPDEVTGLAEFSTIPRDPALPEHTWGKRVLALATVYDGSAEEGERVTRPLRGFGEPLLDFSERMPYRVLQAIYDGLFPKGRDRCYWKSIYLSGLDDAVIREITARLAKRPSEMTFASIWKFGGAVQRVPADTTAFGDRSMPFMLSLDAIWSDPAGDEANIGWVRDCWQDMQRHSTGRLYLNFPGLGEGENLVRDAFGSETYARLQGIKRKFDPGNLFRMNQNIQPQ</sequence>
<dbReference type="RefSeq" id="WP_111158588.1">
    <property type="nucleotide sequence ID" value="NZ_PCDP01000001.1"/>
</dbReference>
<dbReference type="InterPro" id="IPR006093">
    <property type="entry name" value="Oxy_OxRdtase_FAD_BS"/>
</dbReference>
<dbReference type="Pfam" id="PF08031">
    <property type="entry name" value="BBE"/>
    <property type="match status" value="1"/>
</dbReference>
<evidence type="ECO:0000256" key="2">
    <source>
        <dbReference type="ARBA" id="ARBA00005466"/>
    </source>
</evidence>
<dbReference type="InterPro" id="IPR006094">
    <property type="entry name" value="Oxid_FAD_bind_N"/>
</dbReference>
<dbReference type="InterPro" id="IPR016166">
    <property type="entry name" value="FAD-bd_PCMH"/>
</dbReference>
<accession>A0A2W4CYS7</accession>
<comment type="cofactor">
    <cofactor evidence="1">
        <name>FAD</name>
        <dbReference type="ChEBI" id="CHEBI:57692"/>
    </cofactor>
</comment>
<dbReference type="GO" id="GO:0071949">
    <property type="term" value="F:FAD binding"/>
    <property type="evidence" value="ECO:0007669"/>
    <property type="project" value="InterPro"/>
</dbReference>
<evidence type="ECO:0000256" key="4">
    <source>
        <dbReference type="ARBA" id="ARBA00022827"/>
    </source>
</evidence>
<dbReference type="OrthoDB" id="9775082at2"/>
<dbReference type="InterPro" id="IPR036318">
    <property type="entry name" value="FAD-bd_PCMH-like_sf"/>
</dbReference>
<dbReference type="Pfam" id="PF01565">
    <property type="entry name" value="FAD_binding_4"/>
    <property type="match status" value="1"/>
</dbReference>